<evidence type="ECO:0000313" key="2">
    <source>
        <dbReference type="Proteomes" id="UP000828251"/>
    </source>
</evidence>
<reference evidence="1 2" key="1">
    <citation type="journal article" date="2021" name="Plant Biotechnol. J.">
        <title>Multi-omics assisted identification of the key and species-specific regulatory components of drought-tolerant mechanisms in Gossypium stocksii.</title>
        <authorList>
            <person name="Yu D."/>
            <person name="Ke L."/>
            <person name="Zhang D."/>
            <person name="Wu Y."/>
            <person name="Sun Y."/>
            <person name="Mei J."/>
            <person name="Sun J."/>
            <person name="Sun Y."/>
        </authorList>
    </citation>
    <scope>NUCLEOTIDE SEQUENCE [LARGE SCALE GENOMIC DNA]</scope>
    <source>
        <strain evidence="2">cv. E1</strain>
        <tissue evidence="1">Leaf</tissue>
    </source>
</reference>
<protein>
    <submittedName>
        <fullName evidence="1">Uncharacterized protein</fullName>
    </submittedName>
</protein>
<keyword evidence="2" id="KW-1185">Reference proteome</keyword>
<dbReference type="EMBL" id="JAIQCV010000011">
    <property type="protein sequence ID" value="KAH1047553.1"/>
    <property type="molecule type" value="Genomic_DNA"/>
</dbReference>
<comment type="caution">
    <text evidence="1">The sequence shown here is derived from an EMBL/GenBank/DDBJ whole genome shotgun (WGS) entry which is preliminary data.</text>
</comment>
<accession>A0A9D3ZMK4</accession>
<dbReference type="Proteomes" id="UP000828251">
    <property type="component" value="Unassembled WGS sequence"/>
</dbReference>
<evidence type="ECO:0000313" key="1">
    <source>
        <dbReference type="EMBL" id="KAH1047553.1"/>
    </source>
</evidence>
<dbReference type="AlphaFoldDB" id="A0A9D3ZMK4"/>
<sequence length="69" mass="7688">RKMETLINSTNSQSEALIQMQSSIQNSVLLMATAVSHNENPAKFSGQNFEDLATENAFLFDHVELGQIF</sequence>
<feature type="non-terminal residue" evidence="1">
    <location>
        <position position="1"/>
    </location>
</feature>
<proteinExistence type="predicted"/>
<gene>
    <name evidence="1" type="ORF">J1N35_038337</name>
</gene>
<organism evidence="1 2">
    <name type="scientific">Gossypium stocksii</name>
    <dbReference type="NCBI Taxonomy" id="47602"/>
    <lineage>
        <taxon>Eukaryota</taxon>
        <taxon>Viridiplantae</taxon>
        <taxon>Streptophyta</taxon>
        <taxon>Embryophyta</taxon>
        <taxon>Tracheophyta</taxon>
        <taxon>Spermatophyta</taxon>
        <taxon>Magnoliopsida</taxon>
        <taxon>eudicotyledons</taxon>
        <taxon>Gunneridae</taxon>
        <taxon>Pentapetalae</taxon>
        <taxon>rosids</taxon>
        <taxon>malvids</taxon>
        <taxon>Malvales</taxon>
        <taxon>Malvaceae</taxon>
        <taxon>Malvoideae</taxon>
        <taxon>Gossypium</taxon>
    </lineage>
</organism>
<name>A0A9D3ZMK4_9ROSI</name>